<organism evidence="2 3">
    <name type="scientific">Neosynechococcus sphagnicola sy1</name>
    <dbReference type="NCBI Taxonomy" id="1497020"/>
    <lineage>
        <taxon>Bacteria</taxon>
        <taxon>Bacillati</taxon>
        <taxon>Cyanobacteriota</taxon>
        <taxon>Cyanophyceae</taxon>
        <taxon>Neosynechococcales</taxon>
        <taxon>Neosynechococcaceae</taxon>
        <taxon>Neosynechococcus</taxon>
    </lineage>
</organism>
<dbReference type="Pfam" id="PF26132">
    <property type="entry name" value="UPF0367"/>
    <property type="match status" value="1"/>
</dbReference>
<dbReference type="RefSeq" id="WP_036536205.1">
    <property type="nucleotide sequence ID" value="NZ_JJML01000061.1"/>
</dbReference>
<dbReference type="InterPro" id="IPR020885">
    <property type="entry name" value="UPF0367"/>
</dbReference>
<dbReference type="AlphaFoldDB" id="A0A098THZ1"/>
<comment type="caution">
    <text evidence="2">The sequence shown here is derived from an EMBL/GenBank/DDBJ whole genome shotgun (WGS) entry which is preliminary data.</text>
</comment>
<dbReference type="HAMAP" id="MF_01360">
    <property type="entry name" value="UPF0367"/>
    <property type="match status" value="1"/>
</dbReference>
<proteinExistence type="inferred from homology"/>
<evidence type="ECO:0000313" key="2">
    <source>
        <dbReference type="EMBL" id="KGF71636.1"/>
    </source>
</evidence>
<gene>
    <name evidence="2" type="ORF">DO97_17020</name>
</gene>
<protein>
    <recommendedName>
        <fullName evidence="1">UPF0367 protein DO97_17020</fullName>
    </recommendedName>
</protein>
<keyword evidence="3" id="KW-1185">Reference proteome</keyword>
<dbReference type="EMBL" id="JJML01000061">
    <property type="protein sequence ID" value="KGF71636.1"/>
    <property type="molecule type" value="Genomic_DNA"/>
</dbReference>
<dbReference type="OrthoDB" id="516864at2"/>
<comment type="similarity">
    <text evidence="1">Belongs to the UPF0367 family.</text>
</comment>
<dbReference type="STRING" id="1497020.DO97_17020"/>
<reference evidence="2 3" key="1">
    <citation type="journal article" date="2014" name="Mol. Ecol.">
        <title>Evolution of Synechococcus.</title>
        <authorList>
            <person name="Dvorak P."/>
            <person name="Casamatta D."/>
            <person name="Hasler P."/>
            <person name="Poulickova A."/>
            <person name="Ondrej V."/>
            <person name="Sanges R."/>
        </authorList>
    </citation>
    <scope>NUCLEOTIDE SEQUENCE [LARGE SCALE GENOMIC DNA]</scope>
    <source>
        <strain evidence="2 3">CAUP A 1101</strain>
    </source>
</reference>
<accession>A0A098THZ1</accession>
<dbReference type="Proteomes" id="UP000030170">
    <property type="component" value="Unassembled WGS sequence"/>
</dbReference>
<dbReference type="NCBIfam" id="NF010236">
    <property type="entry name" value="PRK13683.1"/>
    <property type="match status" value="1"/>
</dbReference>
<evidence type="ECO:0000313" key="3">
    <source>
        <dbReference type="Proteomes" id="UP000030170"/>
    </source>
</evidence>
<sequence>MFIIDLTLKNNPLALSVQRKTAEDAETIYQEILTAMESGTPTLLALTCEFQTGKRLSVRSSEIAAVQVSEKSSTAAASGRPPGFFAIAQ</sequence>
<name>A0A098THZ1_9CYAN</name>
<evidence type="ECO:0000256" key="1">
    <source>
        <dbReference type="HAMAP-Rule" id="MF_01360"/>
    </source>
</evidence>